<proteinExistence type="predicted"/>
<dbReference type="Pfam" id="PF12770">
    <property type="entry name" value="CHAT"/>
    <property type="match status" value="1"/>
</dbReference>
<organism evidence="3 4">
    <name type="scientific">Niabella yanshanensis</name>
    <dbReference type="NCBI Taxonomy" id="577386"/>
    <lineage>
        <taxon>Bacteria</taxon>
        <taxon>Pseudomonadati</taxon>
        <taxon>Bacteroidota</taxon>
        <taxon>Chitinophagia</taxon>
        <taxon>Chitinophagales</taxon>
        <taxon>Chitinophagaceae</taxon>
        <taxon>Niabella</taxon>
    </lineage>
</organism>
<name>A0ABZ0W2E3_9BACT</name>
<evidence type="ECO:0000313" key="3">
    <source>
        <dbReference type="EMBL" id="WQD36719.1"/>
    </source>
</evidence>
<keyword evidence="1" id="KW-0812">Transmembrane</keyword>
<evidence type="ECO:0000313" key="4">
    <source>
        <dbReference type="Proteomes" id="UP001325680"/>
    </source>
</evidence>
<dbReference type="InterPro" id="IPR024983">
    <property type="entry name" value="CHAT_dom"/>
</dbReference>
<dbReference type="RefSeq" id="WP_114790332.1">
    <property type="nucleotide sequence ID" value="NZ_CP139960.1"/>
</dbReference>
<dbReference type="EMBL" id="CP139960">
    <property type="protein sequence ID" value="WQD36719.1"/>
    <property type="molecule type" value="Genomic_DNA"/>
</dbReference>
<feature type="transmembrane region" description="Helical" evidence="1">
    <location>
        <begin position="849"/>
        <end position="866"/>
    </location>
</feature>
<accession>A0ABZ0W2E3</accession>
<evidence type="ECO:0000256" key="1">
    <source>
        <dbReference type="SAM" id="Phobius"/>
    </source>
</evidence>
<evidence type="ECO:0000259" key="2">
    <source>
        <dbReference type="Pfam" id="PF12770"/>
    </source>
</evidence>
<dbReference type="PANTHER" id="PTHR10098">
    <property type="entry name" value="RAPSYN-RELATED"/>
    <property type="match status" value="1"/>
</dbReference>
<dbReference type="InterPro" id="IPR011990">
    <property type="entry name" value="TPR-like_helical_dom_sf"/>
</dbReference>
<dbReference type="Proteomes" id="UP001325680">
    <property type="component" value="Chromosome"/>
</dbReference>
<keyword evidence="1" id="KW-1133">Transmembrane helix</keyword>
<gene>
    <name evidence="3" type="ORF">U0035_13685</name>
</gene>
<reference evidence="3 4" key="1">
    <citation type="submission" date="2023-12" db="EMBL/GenBank/DDBJ databases">
        <title>Genome sequencing and assembly of bacterial species from a model synthetic community.</title>
        <authorList>
            <person name="Hogle S.L."/>
        </authorList>
    </citation>
    <scope>NUCLEOTIDE SEQUENCE [LARGE SCALE GENOMIC DNA]</scope>
    <source>
        <strain evidence="3 4">HAMBI_3031</strain>
    </source>
</reference>
<dbReference type="SUPFAM" id="SSF48452">
    <property type="entry name" value="TPR-like"/>
    <property type="match status" value="1"/>
</dbReference>
<feature type="domain" description="CHAT" evidence="2">
    <location>
        <begin position="594"/>
        <end position="832"/>
    </location>
</feature>
<keyword evidence="1" id="KW-0472">Membrane</keyword>
<dbReference type="PANTHER" id="PTHR10098:SF108">
    <property type="entry name" value="TETRATRICOPEPTIDE REPEAT PROTEIN 28"/>
    <property type="match status" value="1"/>
</dbReference>
<dbReference type="Gene3D" id="1.25.40.10">
    <property type="entry name" value="Tetratricopeptide repeat domain"/>
    <property type="match status" value="2"/>
</dbReference>
<keyword evidence="4" id="KW-1185">Reference proteome</keyword>
<protein>
    <submittedName>
        <fullName evidence="3">CHAT domain-containing protein</fullName>
    </submittedName>
</protein>
<sequence length="869" mass="97540">MAFLIQFTPYCKTAPLILLAALTILLSGNTGVQHSPPAAFYTELKAKDSLLGYINYAFDALDESPALVNKADSIFSNIWRKPASYDEKLGYYHLLINMGYHLLQSRQVRASTSWYEKALLFYEKSKTDSRLAAEMEPEEYIGKPLGNNYTRIGDFSKAIAVQHQVIKSAIEKNRQEMLPGLYANLATTYFYMRDYPEVHNIINLGIGSLQNNPQGIAALLYNLKTEVYLETGRIDSAAYWNRKALSAPPSDNTAWRQAALTNNARILNKQHKYSEALVALQSAWDIAGASSVTDKAGLSNEIAVNLFKLNQPILSKAWFEQTLAFFKTDSLNLYPDYNVTTAMFGLALCYEVQQQTDSSSYWSTQAVLNDYYTQQLIDPWLYSKSNIYLNEQQTNDAIALHHYWFETTHNDDFLWKALWMTELSKGRKLMYEQQRASNWKADATLNNEDLSELRNDYLLLAQAISPREKEIIKERITRQEYQLSLKGNRFSQSLSAPSFANFQNQVNESRSTNHIISYHYTNKGLYIIKANRSGLSSFVDSSTGNLQDITDFTKKYFYSGPQAFGNNPGTYFKTAYAIFRKYLPGETGKDGDYIISPSGRLHELPFEALSTDEKGSAYFGVAHAVSYQFSLIQLTDPVKAQPAAIHVFSFENGHLGFPALPSTKKEANYLQGRFNCTYSSAATTTDSAFYGELAKRNIIHLASHAVAGDSSQQPFIVLQKKLYLGQLQYNIANSPLVVLSACETGKGASQHNEGIISLGRAFISGGVDGALSTRWEVDDAATGELTRLFYEELNAVSLPAKALQRARAAYLEKNTAIAAQNPWFWAALLYQGKNHPVLLQNKGWGVTKYWVVGAVMAAGAFIFFLLRKK</sequence>